<dbReference type="Proteomes" id="UP001345963">
    <property type="component" value="Unassembled WGS sequence"/>
</dbReference>
<comment type="caution">
    <text evidence="1">The sequence shown here is derived from an EMBL/GenBank/DDBJ whole genome shotgun (WGS) entry which is preliminary data.</text>
</comment>
<keyword evidence="2" id="KW-1185">Reference proteome</keyword>
<evidence type="ECO:0000313" key="2">
    <source>
        <dbReference type="Proteomes" id="UP001345963"/>
    </source>
</evidence>
<proteinExistence type="predicted"/>
<name>A0ABU7B003_9TELE</name>
<evidence type="ECO:0000313" key="1">
    <source>
        <dbReference type="EMBL" id="MED6243862.1"/>
    </source>
</evidence>
<gene>
    <name evidence="1" type="ORF">ATANTOWER_028649</name>
</gene>
<protein>
    <submittedName>
        <fullName evidence="1">Uncharacterized protein</fullName>
    </submittedName>
</protein>
<reference evidence="1 2" key="1">
    <citation type="submission" date="2021-07" db="EMBL/GenBank/DDBJ databases">
        <authorList>
            <person name="Palmer J.M."/>
        </authorList>
    </citation>
    <scope>NUCLEOTIDE SEQUENCE [LARGE SCALE GENOMIC DNA]</scope>
    <source>
        <strain evidence="1 2">AT_MEX2019</strain>
        <tissue evidence="1">Muscle</tissue>
    </source>
</reference>
<sequence length="111" mass="12324">MSVWVFRHGSPHCVSQLEQVLRVFPTRTSGVQDLVGYLVQGRRTEVVGIALVADVEQRQAWQVVGLRTGVEGHCNDLIAAFFAVVEVALHFLLLPRRQLVGNAPNAPLQKR</sequence>
<dbReference type="EMBL" id="JAHUTI010036738">
    <property type="protein sequence ID" value="MED6243862.1"/>
    <property type="molecule type" value="Genomic_DNA"/>
</dbReference>
<accession>A0ABU7B003</accession>
<organism evidence="1 2">
    <name type="scientific">Ataeniobius toweri</name>
    <dbReference type="NCBI Taxonomy" id="208326"/>
    <lineage>
        <taxon>Eukaryota</taxon>
        <taxon>Metazoa</taxon>
        <taxon>Chordata</taxon>
        <taxon>Craniata</taxon>
        <taxon>Vertebrata</taxon>
        <taxon>Euteleostomi</taxon>
        <taxon>Actinopterygii</taxon>
        <taxon>Neopterygii</taxon>
        <taxon>Teleostei</taxon>
        <taxon>Neoteleostei</taxon>
        <taxon>Acanthomorphata</taxon>
        <taxon>Ovalentaria</taxon>
        <taxon>Atherinomorphae</taxon>
        <taxon>Cyprinodontiformes</taxon>
        <taxon>Goodeidae</taxon>
        <taxon>Ataeniobius</taxon>
    </lineage>
</organism>